<organism evidence="3 4">
    <name type="scientific">Diaporthe australafricana</name>
    <dbReference type="NCBI Taxonomy" id="127596"/>
    <lineage>
        <taxon>Eukaryota</taxon>
        <taxon>Fungi</taxon>
        <taxon>Dikarya</taxon>
        <taxon>Ascomycota</taxon>
        <taxon>Pezizomycotina</taxon>
        <taxon>Sordariomycetes</taxon>
        <taxon>Sordariomycetidae</taxon>
        <taxon>Diaporthales</taxon>
        <taxon>Diaporthaceae</taxon>
        <taxon>Diaporthe</taxon>
    </lineage>
</organism>
<accession>A0ABR3XHC1</accession>
<evidence type="ECO:0000256" key="2">
    <source>
        <dbReference type="SAM" id="Phobius"/>
    </source>
</evidence>
<feature type="compositionally biased region" description="Basic and acidic residues" evidence="1">
    <location>
        <begin position="239"/>
        <end position="254"/>
    </location>
</feature>
<name>A0ABR3XHC1_9PEZI</name>
<feature type="region of interest" description="Disordered" evidence="1">
    <location>
        <begin position="239"/>
        <end position="293"/>
    </location>
</feature>
<keyword evidence="2" id="KW-1133">Transmembrane helix</keyword>
<keyword evidence="2" id="KW-0472">Membrane</keyword>
<evidence type="ECO:0000256" key="1">
    <source>
        <dbReference type="SAM" id="MobiDB-lite"/>
    </source>
</evidence>
<feature type="transmembrane region" description="Helical" evidence="2">
    <location>
        <begin position="153"/>
        <end position="175"/>
    </location>
</feature>
<feature type="compositionally biased region" description="Basic and acidic residues" evidence="1">
    <location>
        <begin position="271"/>
        <end position="288"/>
    </location>
</feature>
<keyword evidence="2" id="KW-0812">Transmembrane</keyword>
<proteinExistence type="predicted"/>
<feature type="transmembrane region" description="Helical" evidence="2">
    <location>
        <begin position="360"/>
        <end position="382"/>
    </location>
</feature>
<comment type="caution">
    <text evidence="3">The sequence shown here is derived from an EMBL/GenBank/DDBJ whole genome shotgun (WGS) entry which is preliminary data.</text>
</comment>
<evidence type="ECO:0000313" key="3">
    <source>
        <dbReference type="EMBL" id="KAL1875165.1"/>
    </source>
</evidence>
<dbReference type="Proteomes" id="UP001583177">
    <property type="component" value="Unassembled WGS sequence"/>
</dbReference>
<feature type="transmembrane region" description="Helical" evidence="2">
    <location>
        <begin position="39"/>
        <end position="59"/>
    </location>
</feature>
<dbReference type="EMBL" id="JAWRVE010000020">
    <property type="protein sequence ID" value="KAL1875165.1"/>
    <property type="molecule type" value="Genomic_DNA"/>
</dbReference>
<feature type="transmembrane region" description="Helical" evidence="2">
    <location>
        <begin position="80"/>
        <end position="100"/>
    </location>
</feature>
<evidence type="ECO:0000313" key="4">
    <source>
        <dbReference type="Proteomes" id="UP001583177"/>
    </source>
</evidence>
<keyword evidence="4" id="KW-1185">Reference proteome</keyword>
<gene>
    <name evidence="3" type="ORF">Daus18300_003233</name>
</gene>
<feature type="transmembrane region" description="Helical" evidence="2">
    <location>
        <begin position="106"/>
        <end position="132"/>
    </location>
</feature>
<feature type="transmembrane region" description="Helical" evidence="2">
    <location>
        <begin position="333"/>
        <end position="354"/>
    </location>
</feature>
<sequence>MSAASITDSSTLGHVLWNWFSNSTASTSDDSATQIKCYAFPYGLLGFVAHLAMFYGIAISSFNRRPLNFCKPLKHLRRNLIFGVTGLVISCVLTAGTIYRCSGTKYYVLIAVSKMLTTIASSAISIHIAWNIRGIGKKGDNDQQEAKITHHNTLRWLIIEVVGSVLELIGVIMLLEESHDAVVKNKTPIIVTSLFLACLIGISTGFGITWFEVRQRGQRRMEWEVRQVQARCTALEARLASEEPRGRAPGRRQDTPNSDRGAEEPPSVGPRQERDRSGRTDAVQDARRNSLSTGVRQRDLEAQRLIAPVVEGEADEEPVFYNYQDVLKSAKQFVVVVGASFGLFVTLYTDWILAAVSGSYWGFPATGNIVMTIVYVVFYFVVRFLPLLSA</sequence>
<reference evidence="3 4" key="1">
    <citation type="journal article" date="2024" name="IMA Fungus">
        <title>IMA Genome - F19 : A genome assembly and annotation guide to empower mycologists, including annotated draft genome sequences of Ceratocystis pirilliformis, Diaporthe australafricana, Fusarium ophioides, Paecilomyces lecythidis, and Sporothrix stenoceras.</title>
        <authorList>
            <person name="Aylward J."/>
            <person name="Wilson A.M."/>
            <person name="Visagie C.M."/>
            <person name="Spraker J."/>
            <person name="Barnes I."/>
            <person name="Buitendag C."/>
            <person name="Ceriani C."/>
            <person name="Del Mar Angel L."/>
            <person name="du Plessis D."/>
            <person name="Fuchs T."/>
            <person name="Gasser K."/>
            <person name="Kramer D."/>
            <person name="Li W."/>
            <person name="Munsamy K."/>
            <person name="Piso A."/>
            <person name="Price J.L."/>
            <person name="Sonnekus B."/>
            <person name="Thomas C."/>
            <person name="van der Nest A."/>
            <person name="van Dijk A."/>
            <person name="van Heerden A."/>
            <person name="van Vuuren N."/>
            <person name="Yilmaz N."/>
            <person name="Duong T.A."/>
            <person name="van der Merwe N.A."/>
            <person name="Wingfield M.J."/>
            <person name="Wingfield B.D."/>
        </authorList>
    </citation>
    <scope>NUCLEOTIDE SEQUENCE [LARGE SCALE GENOMIC DNA]</scope>
    <source>
        <strain evidence="3 4">CMW 18300</strain>
    </source>
</reference>
<protein>
    <submittedName>
        <fullName evidence="3">Uncharacterized protein</fullName>
    </submittedName>
</protein>
<feature type="transmembrane region" description="Helical" evidence="2">
    <location>
        <begin position="187"/>
        <end position="211"/>
    </location>
</feature>